<keyword evidence="3" id="KW-1185">Reference proteome</keyword>
<gene>
    <name evidence="2" type="ORF">ILEXP_LOCUS9158</name>
</gene>
<protein>
    <submittedName>
        <fullName evidence="2">Uncharacterized protein</fullName>
    </submittedName>
</protein>
<evidence type="ECO:0000256" key="1">
    <source>
        <dbReference type="SAM" id="MobiDB-lite"/>
    </source>
</evidence>
<feature type="region of interest" description="Disordered" evidence="1">
    <location>
        <begin position="1"/>
        <end position="25"/>
    </location>
</feature>
<evidence type="ECO:0000313" key="3">
    <source>
        <dbReference type="Proteomes" id="UP001642360"/>
    </source>
</evidence>
<evidence type="ECO:0000313" key="2">
    <source>
        <dbReference type="EMBL" id="CAK9141563.1"/>
    </source>
</evidence>
<dbReference type="EMBL" id="CAUOFW020001150">
    <property type="protein sequence ID" value="CAK9141563.1"/>
    <property type="molecule type" value="Genomic_DNA"/>
</dbReference>
<reference evidence="2 3" key="1">
    <citation type="submission" date="2024-02" db="EMBL/GenBank/DDBJ databases">
        <authorList>
            <person name="Vignale AGUSTIN F."/>
            <person name="Sosa J E."/>
            <person name="Modenutti C."/>
        </authorList>
    </citation>
    <scope>NUCLEOTIDE SEQUENCE [LARGE SCALE GENOMIC DNA]</scope>
</reference>
<dbReference type="AlphaFoldDB" id="A0ABC8R9X5"/>
<name>A0ABC8R9X5_9AQUA</name>
<accession>A0ABC8R9X5</accession>
<comment type="caution">
    <text evidence="2">The sequence shown here is derived from an EMBL/GenBank/DDBJ whole genome shotgun (WGS) entry which is preliminary data.</text>
</comment>
<proteinExistence type="predicted"/>
<dbReference type="Proteomes" id="UP001642360">
    <property type="component" value="Unassembled WGS sequence"/>
</dbReference>
<sequence>MALATTGGGGSDWRHRGGEDQGKQSRMLEGCFPEDQAYKENLRDVFLKTRQDQDYKDNQNILLEFLNKACGEAFHGGLFLSNYADNKSGRDIKT</sequence>
<feature type="compositionally biased region" description="Gly residues" evidence="1">
    <location>
        <begin position="1"/>
        <end position="11"/>
    </location>
</feature>
<feature type="compositionally biased region" description="Basic and acidic residues" evidence="1">
    <location>
        <begin position="12"/>
        <end position="23"/>
    </location>
</feature>
<organism evidence="2 3">
    <name type="scientific">Ilex paraguariensis</name>
    <name type="common">yerba mate</name>
    <dbReference type="NCBI Taxonomy" id="185542"/>
    <lineage>
        <taxon>Eukaryota</taxon>
        <taxon>Viridiplantae</taxon>
        <taxon>Streptophyta</taxon>
        <taxon>Embryophyta</taxon>
        <taxon>Tracheophyta</taxon>
        <taxon>Spermatophyta</taxon>
        <taxon>Magnoliopsida</taxon>
        <taxon>eudicotyledons</taxon>
        <taxon>Gunneridae</taxon>
        <taxon>Pentapetalae</taxon>
        <taxon>asterids</taxon>
        <taxon>campanulids</taxon>
        <taxon>Aquifoliales</taxon>
        <taxon>Aquifoliaceae</taxon>
        <taxon>Ilex</taxon>
    </lineage>
</organism>